<evidence type="ECO:0000256" key="5">
    <source>
        <dbReference type="ARBA" id="ARBA00022679"/>
    </source>
</evidence>
<dbReference type="Pfam" id="PF00588">
    <property type="entry name" value="SpoU_methylase"/>
    <property type="match status" value="1"/>
</dbReference>
<evidence type="ECO:0000259" key="11">
    <source>
        <dbReference type="SMART" id="SM00967"/>
    </source>
</evidence>
<dbReference type="SMART" id="SM00967">
    <property type="entry name" value="SpoU_sub_bind"/>
    <property type="match status" value="1"/>
</dbReference>
<proteinExistence type="inferred from homology"/>
<organism evidence="12 13">
    <name type="scientific">Mizuhopecten yessoensis</name>
    <name type="common">Japanese scallop</name>
    <name type="synonym">Patinopecten yessoensis</name>
    <dbReference type="NCBI Taxonomy" id="6573"/>
    <lineage>
        <taxon>Eukaryota</taxon>
        <taxon>Metazoa</taxon>
        <taxon>Spiralia</taxon>
        <taxon>Lophotrochozoa</taxon>
        <taxon>Mollusca</taxon>
        <taxon>Bivalvia</taxon>
        <taxon>Autobranchia</taxon>
        <taxon>Pteriomorphia</taxon>
        <taxon>Pectinida</taxon>
        <taxon>Pectinoidea</taxon>
        <taxon>Pectinidae</taxon>
        <taxon>Mizuhopecten</taxon>
    </lineage>
</organism>
<dbReference type="CDD" id="cd18105">
    <property type="entry name" value="SpoU-like_MRM1"/>
    <property type="match status" value="1"/>
</dbReference>
<evidence type="ECO:0000256" key="9">
    <source>
        <dbReference type="ARBA" id="ARBA00034881"/>
    </source>
</evidence>
<keyword evidence="4 12" id="KW-0489">Methyltransferase</keyword>
<dbReference type="AlphaFoldDB" id="A0A210QIX0"/>
<comment type="subcellular location">
    <subcellularLocation>
        <location evidence="1">Mitochondrion</location>
    </subcellularLocation>
</comment>
<dbReference type="InterPro" id="IPR013123">
    <property type="entry name" value="SpoU_subst-bd"/>
</dbReference>
<dbReference type="STRING" id="6573.A0A210QIX0"/>
<feature type="compositionally biased region" description="Basic and acidic residues" evidence="10">
    <location>
        <begin position="52"/>
        <end position="62"/>
    </location>
</feature>
<dbReference type="InterPro" id="IPR029064">
    <property type="entry name" value="Ribosomal_eL30-like_sf"/>
</dbReference>
<comment type="similarity">
    <text evidence="2">Belongs to the class IV-like SAM-binding methyltransferase superfamily. RNA methyltransferase TrmH family.</text>
</comment>
<evidence type="ECO:0000256" key="1">
    <source>
        <dbReference type="ARBA" id="ARBA00004173"/>
    </source>
</evidence>
<accession>A0A210QIX0</accession>
<protein>
    <recommendedName>
        <fullName evidence="9">rRNA methyltransferase 1, mitochondrial</fullName>
    </recommendedName>
</protein>
<keyword evidence="13" id="KW-1185">Reference proteome</keyword>
<feature type="region of interest" description="Disordered" evidence="10">
    <location>
        <begin position="43"/>
        <end position="197"/>
    </location>
</feature>
<evidence type="ECO:0000313" key="13">
    <source>
        <dbReference type="Proteomes" id="UP000242188"/>
    </source>
</evidence>
<dbReference type="GO" id="GO:0016435">
    <property type="term" value="F:rRNA (guanine) methyltransferase activity"/>
    <property type="evidence" value="ECO:0007669"/>
    <property type="project" value="TreeGrafter"/>
</dbReference>
<dbReference type="OrthoDB" id="270651at2759"/>
<dbReference type="InterPro" id="IPR029028">
    <property type="entry name" value="Alpha/beta_knot_MTases"/>
</dbReference>
<gene>
    <name evidence="12" type="ORF">KP79_PYT16851</name>
</gene>
<dbReference type="InterPro" id="IPR001537">
    <property type="entry name" value="SpoU_MeTrfase"/>
</dbReference>
<dbReference type="Gene3D" id="3.40.1280.10">
    <property type="match status" value="1"/>
</dbReference>
<dbReference type="Pfam" id="PF08032">
    <property type="entry name" value="SpoU_sub_bind"/>
    <property type="match status" value="1"/>
</dbReference>
<keyword evidence="6" id="KW-0949">S-adenosyl-L-methionine</keyword>
<dbReference type="SUPFAM" id="SSF75217">
    <property type="entry name" value="alpha/beta knot"/>
    <property type="match status" value="1"/>
</dbReference>
<evidence type="ECO:0000256" key="7">
    <source>
        <dbReference type="ARBA" id="ARBA00022946"/>
    </source>
</evidence>
<evidence type="ECO:0000256" key="8">
    <source>
        <dbReference type="ARBA" id="ARBA00023128"/>
    </source>
</evidence>
<evidence type="ECO:0000256" key="4">
    <source>
        <dbReference type="ARBA" id="ARBA00022603"/>
    </source>
</evidence>
<keyword evidence="3" id="KW-0698">rRNA processing</keyword>
<keyword evidence="7" id="KW-0809">Transit peptide</keyword>
<keyword evidence="5 12" id="KW-0808">Transferase</keyword>
<keyword evidence="8" id="KW-0496">Mitochondrion</keyword>
<dbReference type="PANTHER" id="PTHR46103">
    <property type="entry name" value="RRNA METHYLTRANSFERASE 1, MITOCHONDRIAL"/>
    <property type="match status" value="1"/>
</dbReference>
<dbReference type="InterPro" id="IPR029026">
    <property type="entry name" value="tRNA_m1G_MTases_N"/>
</dbReference>
<dbReference type="InterPro" id="IPR047261">
    <property type="entry name" value="MRM1_MeTrfase_dom"/>
</dbReference>
<feature type="domain" description="RNA 2-O ribose methyltransferase substrate binding" evidence="11">
    <location>
        <begin position="217"/>
        <end position="293"/>
    </location>
</feature>
<comment type="caution">
    <text evidence="12">The sequence shown here is derived from an EMBL/GenBank/DDBJ whole genome shotgun (WGS) entry which is preliminary data.</text>
</comment>
<dbReference type="Gene3D" id="3.30.1330.30">
    <property type="match status" value="1"/>
</dbReference>
<dbReference type="PANTHER" id="PTHR46103:SF1">
    <property type="entry name" value="RRNA METHYLTRANSFERASE 1, MITOCHONDRIAL"/>
    <property type="match status" value="1"/>
</dbReference>
<name>A0A210QIX0_MIZYE</name>
<dbReference type="Proteomes" id="UP000242188">
    <property type="component" value="Unassembled WGS sequence"/>
</dbReference>
<dbReference type="GO" id="GO:0005739">
    <property type="term" value="C:mitochondrion"/>
    <property type="evidence" value="ECO:0007669"/>
    <property type="project" value="UniProtKB-SubCell"/>
</dbReference>
<evidence type="ECO:0000313" key="12">
    <source>
        <dbReference type="EMBL" id="OWF48703.1"/>
    </source>
</evidence>
<evidence type="ECO:0000256" key="3">
    <source>
        <dbReference type="ARBA" id="ARBA00022552"/>
    </source>
</evidence>
<dbReference type="GO" id="GO:0003723">
    <property type="term" value="F:RNA binding"/>
    <property type="evidence" value="ECO:0007669"/>
    <property type="project" value="InterPro"/>
</dbReference>
<dbReference type="EMBL" id="NEDP02003427">
    <property type="protein sequence ID" value="OWF48703.1"/>
    <property type="molecule type" value="Genomic_DNA"/>
</dbReference>
<dbReference type="InterPro" id="IPR047182">
    <property type="entry name" value="MRM1"/>
</dbReference>
<reference evidence="12 13" key="1">
    <citation type="journal article" date="2017" name="Nat. Ecol. Evol.">
        <title>Scallop genome provides insights into evolution of bilaterian karyotype and development.</title>
        <authorList>
            <person name="Wang S."/>
            <person name="Zhang J."/>
            <person name="Jiao W."/>
            <person name="Li J."/>
            <person name="Xun X."/>
            <person name="Sun Y."/>
            <person name="Guo X."/>
            <person name="Huan P."/>
            <person name="Dong B."/>
            <person name="Zhang L."/>
            <person name="Hu X."/>
            <person name="Sun X."/>
            <person name="Wang J."/>
            <person name="Zhao C."/>
            <person name="Wang Y."/>
            <person name="Wang D."/>
            <person name="Huang X."/>
            <person name="Wang R."/>
            <person name="Lv J."/>
            <person name="Li Y."/>
            <person name="Zhang Z."/>
            <person name="Liu B."/>
            <person name="Lu W."/>
            <person name="Hui Y."/>
            <person name="Liang J."/>
            <person name="Zhou Z."/>
            <person name="Hou R."/>
            <person name="Li X."/>
            <person name="Liu Y."/>
            <person name="Li H."/>
            <person name="Ning X."/>
            <person name="Lin Y."/>
            <person name="Zhao L."/>
            <person name="Xing Q."/>
            <person name="Dou J."/>
            <person name="Li Y."/>
            <person name="Mao J."/>
            <person name="Guo H."/>
            <person name="Dou H."/>
            <person name="Li T."/>
            <person name="Mu C."/>
            <person name="Jiang W."/>
            <person name="Fu Q."/>
            <person name="Fu X."/>
            <person name="Miao Y."/>
            <person name="Liu J."/>
            <person name="Yu Q."/>
            <person name="Li R."/>
            <person name="Liao H."/>
            <person name="Li X."/>
            <person name="Kong Y."/>
            <person name="Jiang Z."/>
            <person name="Chourrout D."/>
            <person name="Li R."/>
            <person name="Bao Z."/>
        </authorList>
    </citation>
    <scope>NUCLEOTIDE SEQUENCE [LARGE SCALE GENOMIC DNA]</scope>
    <source>
        <strain evidence="12 13">PY_sf001</strain>
    </source>
</reference>
<feature type="compositionally biased region" description="Basic and acidic residues" evidence="10">
    <location>
        <begin position="165"/>
        <end position="191"/>
    </location>
</feature>
<evidence type="ECO:0000256" key="10">
    <source>
        <dbReference type="SAM" id="MobiDB-lite"/>
    </source>
</evidence>
<evidence type="ECO:0000256" key="6">
    <source>
        <dbReference type="ARBA" id="ARBA00022691"/>
    </source>
</evidence>
<evidence type="ECO:0000256" key="2">
    <source>
        <dbReference type="ARBA" id="ARBA00007228"/>
    </source>
</evidence>
<feature type="compositionally biased region" description="Basic residues" evidence="10">
    <location>
        <begin position="63"/>
        <end position="73"/>
    </location>
</feature>
<feature type="compositionally biased region" description="Basic and acidic residues" evidence="10">
    <location>
        <begin position="94"/>
        <end position="154"/>
    </location>
</feature>
<sequence>MMSAITRQLYYNIVQGRQLVNVTRVISAMLSQKQRHCHDHVIVSSESQGKGSHIEETVDKNKVQRKTSFHRLRGNNGDKSFDRKDTETNYQFNQEDRRFRESKSDDGFKFSNEKRPFRGKRSDKDLKFKKEKNFNSHDGIKFNSDKKTFRQEKTDEFDEESSENSAKDGRKFNSRKNDKAEDGNRKNEGKGKRPVLGSGRKYGQVFSNWIYPVKGEVLFGYHPVSIALSQGRRHCHKIFIQRGRTLSPDVNILGMAEEAKIPVEQVSRIHLDQLCLGRPHQGICMDSDPLDIQNLAPDDIRAAAVEPPPIWVLPYEIVDPMNMGGIIRSCYYFGVDTIVIPSDHCATASPMVSKASSGAMELMKIFYLKNREATQQFLQDWKANIGQIIGTATGPDTVALTDCAVNVPTLLLVGNEHHGLKTNILEHCDQVVKLKDFSSDGQPIIGSINVSVATGIVLHALKTNRKDI</sequence>
<dbReference type="SUPFAM" id="SSF55315">
    <property type="entry name" value="L30e-like"/>
    <property type="match status" value="1"/>
</dbReference>